<evidence type="ECO:0000313" key="3">
    <source>
        <dbReference type="EMBL" id="JAS98312.1"/>
    </source>
</evidence>
<organism evidence="2">
    <name type="scientific">Homalodisca liturata</name>
    <dbReference type="NCBI Taxonomy" id="320908"/>
    <lineage>
        <taxon>Eukaryota</taxon>
        <taxon>Metazoa</taxon>
        <taxon>Ecdysozoa</taxon>
        <taxon>Arthropoda</taxon>
        <taxon>Hexapoda</taxon>
        <taxon>Insecta</taxon>
        <taxon>Pterygota</taxon>
        <taxon>Neoptera</taxon>
        <taxon>Paraneoptera</taxon>
        <taxon>Hemiptera</taxon>
        <taxon>Auchenorrhyncha</taxon>
        <taxon>Membracoidea</taxon>
        <taxon>Cicadellidae</taxon>
        <taxon>Cicadellinae</taxon>
        <taxon>Proconiini</taxon>
        <taxon>Homalodisca</taxon>
    </lineage>
</organism>
<keyword evidence="1" id="KW-0732">Signal</keyword>
<dbReference type="EMBL" id="GECU01009394">
    <property type="protein sequence ID" value="JAS98312.1"/>
    <property type="molecule type" value="Transcribed_RNA"/>
</dbReference>
<accession>A0A1B6HMW7</accession>
<dbReference type="AlphaFoldDB" id="A0A1B6HMW7"/>
<evidence type="ECO:0000256" key="1">
    <source>
        <dbReference type="SAM" id="SignalP"/>
    </source>
</evidence>
<reference evidence="2" key="1">
    <citation type="submission" date="2015-11" db="EMBL/GenBank/DDBJ databases">
        <title>De novo transcriptome assembly of four potential Pierce s Disease insect vectors from Arizona vineyards.</title>
        <authorList>
            <person name="Tassone E.E."/>
        </authorList>
    </citation>
    <scope>NUCLEOTIDE SEQUENCE</scope>
</reference>
<protein>
    <submittedName>
        <fullName evidence="2">Uncharacterized protein</fullName>
    </submittedName>
</protein>
<name>A0A1B6HMW7_9HEMI</name>
<dbReference type="EMBL" id="GECU01031771">
    <property type="protein sequence ID" value="JAS75935.1"/>
    <property type="molecule type" value="Transcribed_RNA"/>
</dbReference>
<proteinExistence type="predicted"/>
<gene>
    <name evidence="3" type="ORF">g.16050</name>
    <name evidence="2" type="ORF">g.16053</name>
</gene>
<feature type="chain" id="PRO_5008584441" evidence="1">
    <location>
        <begin position="17"/>
        <end position="119"/>
    </location>
</feature>
<feature type="signal peptide" evidence="1">
    <location>
        <begin position="1"/>
        <end position="16"/>
    </location>
</feature>
<evidence type="ECO:0000313" key="2">
    <source>
        <dbReference type="EMBL" id="JAS75935.1"/>
    </source>
</evidence>
<sequence>MLGASVLLSVCVAVMAAPPNLHNPPAAPNLDLLLNHGDLYNVNGLTSKREADRPIENMYNALDVQSMVKAFDPKLVVVNEQHGELPAGIHDALVKSLISDLHAADVPVMYAQKRNIPLA</sequence>